<dbReference type="InterPro" id="IPR050330">
    <property type="entry name" value="Bact_OuterMem_StrucFunc"/>
</dbReference>
<accession>A0A418Y429</accession>
<dbReference type="GO" id="GO:0046930">
    <property type="term" value="C:pore complex"/>
    <property type="evidence" value="ECO:0007669"/>
    <property type="project" value="UniProtKB-KW"/>
</dbReference>
<dbReference type="Gene3D" id="3.30.1330.60">
    <property type="entry name" value="OmpA-like domain"/>
    <property type="match status" value="1"/>
</dbReference>
<dbReference type="PRINTS" id="PR01021">
    <property type="entry name" value="OMPADOMAIN"/>
</dbReference>
<evidence type="ECO:0000259" key="11">
    <source>
        <dbReference type="PROSITE" id="PS51123"/>
    </source>
</evidence>
<evidence type="ECO:0000256" key="2">
    <source>
        <dbReference type="ARBA" id="ARBA00022448"/>
    </source>
</evidence>
<keyword evidence="8" id="KW-0998">Cell outer membrane</keyword>
<evidence type="ECO:0000256" key="9">
    <source>
        <dbReference type="PROSITE-ProRule" id="PRU00473"/>
    </source>
</evidence>
<dbReference type="SUPFAM" id="SSF56925">
    <property type="entry name" value="OMPA-like"/>
    <property type="match status" value="1"/>
</dbReference>
<dbReference type="PRINTS" id="PR01023">
    <property type="entry name" value="NAFLGMOTY"/>
</dbReference>
<dbReference type="GO" id="GO:0005509">
    <property type="term" value="F:calcium ion binding"/>
    <property type="evidence" value="ECO:0007669"/>
    <property type="project" value="InterPro"/>
</dbReference>
<reference evidence="12 13" key="1">
    <citation type="submission" date="2018-09" db="EMBL/GenBank/DDBJ databases">
        <title>Alcanivorax profundi sp. nov., isolated from 1000 m-depth seawater of the Mariana Trench.</title>
        <authorList>
            <person name="Liu J."/>
        </authorList>
    </citation>
    <scope>NUCLEOTIDE SEQUENCE [LARGE SCALE GENOMIC DNA]</scope>
    <source>
        <strain evidence="12 13">MTEO17</strain>
    </source>
</reference>
<dbReference type="GO" id="GO:0015288">
    <property type="term" value="F:porin activity"/>
    <property type="evidence" value="ECO:0007669"/>
    <property type="project" value="UniProtKB-KW"/>
</dbReference>
<comment type="subcellular location">
    <subcellularLocation>
        <location evidence="1">Cell outer membrane</location>
        <topology evidence="1">Multi-pass membrane protein</topology>
    </subcellularLocation>
</comment>
<keyword evidence="4" id="KW-0812">Transmembrane</keyword>
<evidence type="ECO:0000313" key="13">
    <source>
        <dbReference type="Proteomes" id="UP000283734"/>
    </source>
</evidence>
<evidence type="ECO:0000256" key="1">
    <source>
        <dbReference type="ARBA" id="ARBA00004571"/>
    </source>
</evidence>
<evidence type="ECO:0000256" key="6">
    <source>
        <dbReference type="ARBA" id="ARBA00023114"/>
    </source>
</evidence>
<dbReference type="InterPro" id="IPR006665">
    <property type="entry name" value="OmpA-like"/>
</dbReference>
<keyword evidence="7 9" id="KW-0472">Membrane</keyword>
<dbReference type="PANTHER" id="PTHR30329:SF21">
    <property type="entry name" value="LIPOPROTEIN YIAD-RELATED"/>
    <property type="match status" value="1"/>
</dbReference>
<dbReference type="Pfam" id="PF00691">
    <property type="entry name" value="OmpA"/>
    <property type="match status" value="1"/>
</dbReference>
<gene>
    <name evidence="12" type="ORF">D4A39_02905</name>
</gene>
<dbReference type="InterPro" id="IPR011250">
    <property type="entry name" value="OMP/PagP_B-barrel"/>
</dbReference>
<evidence type="ECO:0000256" key="10">
    <source>
        <dbReference type="SAM" id="MobiDB-lite"/>
    </source>
</evidence>
<keyword evidence="13" id="KW-1185">Reference proteome</keyword>
<keyword evidence="3" id="KW-1134">Transmembrane beta strand</keyword>
<sequence>MLHADETQTMLAEDSRGQEGTTDIIEEAQPRQYLSTQLHYLVPDREREIARNGIGMGLQYGRQWKPRVWWETELAGYNLESGVSGSTDFYQAGLTTGLLYAFSDRKGFTPFAVGAIGVMYSDVIPDDDDGAHFHANAGLGVVSGPLFQNGLKLRAEARYLYNDNSQSDSSPSASVGNYGDWRFSVGVEVPLGYTRVRVIERVVYQTREVERIVEKPFLDSDHDGISDERDQCPNTLAGARVDANGCMIVNQTITFNNINFELNAARISPGSRQPLDTLVQALRSQTDIHIEIAGHSDNTGSAAYNQTLSDQRARAVRQYLIQQGIDGARLSAKGYGESEPVADNRTASGRAMNRRVEFRVMEQGE</sequence>
<keyword evidence="5" id="KW-0406">Ion transport</keyword>
<dbReference type="AlphaFoldDB" id="A0A418Y429"/>
<dbReference type="GO" id="GO:0009279">
    <property type="term" value="C:cell outer membrane"/>
    <property type="evidence" value="ECO:0007669"/>
    <property type="project" value="UniProtKB-SubCell"/>
</dbReference>
<proteinExistence type="predicted"/>
<dbReference type="GO" id="GO:0006811">
    <property type="term" value="P:monoatomic ion transport"/>
    <property type="evidence" value="ECO:0007669"/>
    <property type="project" value="UniProtKB-KW"/>
</dbReference>
<evidence type="ECO:0000313" key="12">
    <source>
        <dbReference type="EMBL" id="RJG20288.1"/>
    </source>
</evidence>
<evidence type="ECO:0000256" key="5">
    <source>
        <dbReference type="ARBA" id="ARBA00023065"/>
    </source>
</evidence>
<organism evidence="12 13">
    <name type="scientific">Alcanivorax profundi</name>
    <dbReference type="NCBI Taxonomy" id="2338368"/>
    <lineage>
        <taxon>Bacteria</taxon>
        <taxon>Pseudomonadati</taxon>
        <taxon>Pseudomonadota</taxon>
        <taxon>Gammaproteobacteria</taxon>
        <taxon>Oceanospirillales</taxon>
        <taxon>Alcanivoracaceae</taxon>
        <taxon>Alcanivorax</taxon>
    </lineage>
</organism>
<keyword evidence="2" id="KW-0813">Transport</keyword>
<dbReference type="OrthoDB" id="9782229at2"/>
<dbReference type="SUPFAM" id="SSF103088">
    <property type="entry name" value="OmpA-like"/>
    <property type="match status" value="1"/>
</dbReference>
<evidence type="ECO:0000256" key="4">
    <source>
        <dbReference type="ARBA" id="ARBA00022692"/>
    </source>
</evidence>
<dbReference type="InterPro" id="IPR028974">
    <property type="entry name" value="TSP_type-3_rpt"/>
</dbReference>
<comment type="caution">
    <text evidence="12">The sequence shown here is derived from an EMBL/GenBank/DDBJ whole genome shotgun (WGS) entry which is preliminary data.</text>
</comment>
<evidence type="ECO:0000256" key="7">
    <source>
        <dbReference type="ARBA" id="ARBA00023136"/>
    </source>
</evidence>
<feature type="region of interest" description="Disordered" evidence="10">
    <location>
        <begin position="1"/>
        <end position="20"/>
    </location>
</feature>
<evidence type="ECO:0000256" key="3">
    <source>
        <dbReference type="ARBA" id="ARBA00022452"/>
    </source>
</evidence>
<dbReference type="InterPro" id="IPR036737">
    <property type="entry name" value="OmpA-like_sf"/>
</dbReference>
<dbReference type="EMBL" id="QYYA01000001">
    <property type="protein sequence ID" value="RJG20288.1"/>
    <property type="molecule type" value="Genomic_DNA"/>
</dbReference>
<dbReference type="PROSITE" id="PS51123">
    <property type="entry name" value="OMPA_2"/>
    <property type="match status" value="1"/>
</dbReference>
<dbReference type="Proteomes" id="UP000283734">
    <property type="component" value="Unassembled WGS sequence"/>
</dbReference>
<dbReference type="InterPro" id="IPR006664">
    <property type="entry name" value="OMP_bac"/>
</dbReference>
<dbReference type="PANTHER" id="PTHR30329">
    <property type="entry name" value="STATOR ELEMENT OF FLAGELLAR MOTOR COMPLEX"/>
    <property type="match status" value="1"/>
</dbReference>
<dbReference type="SUPFAM" id="SSF103647">
    <property type="entry name" value="TSP type-3 repeat"/>
    <property type="match status" value="1"/>
</dbReference>
<evidence type="ECO:0000256" key="8">
    <source>
        <dbReference type="ARBA" id="ARBA00023237"/>
    </source>
</evidence>
<keyword evidence="6" id="KW-0626">Porin</keyword>
<protein>
    <submittedName>
        <fullName evidence="12">OmpA family protein</fullName>
    </submittedName>
</protein>
<name>A0A418Y429_9GAMM</name>
<feature type="domain" description="OmpA-like" evidence="11">
    <location>
        <begin position="247"/>
        <end position="364"/>
    </location>
</feature>
<dbReference type="CDD" id="cd07185">
    <property type="entry name" value="OmpA_C-like"/>
    <property type="match status" value="1"/>
</dbReference>
<dbReference type="Gene3D" id="2.40.160.20">
    <property type="match status" value="1"/>
</dbReference>